<keyword evidence="2" id="KW-0489">Methyltransferase</keyword>
<dbReference type="CDD" id="cd02440">
    <property type="entry name" value="AdoMet_MTases"/>
    <property type="match status" value="1"/>
</dbReference>
<dbReference type="RefSeq" id="WP_161925906.1">
    <property type="nucleotide sequence ID" value="NZ_BJOU01000001.1"/>
</dbReference>
<proteinExistence type="predicted"/>
<dbReference type="SUPFAM" id="SSF53335">
    <property type="entry name" value="S-adenosyl-L-methionine-dependent methyltransferases"/>
    <property type="match status" value="1"/>
</dbReference>
<keyword evidence="2" id="KW-0808">Transferase</keyword>
<dbReference type="Gene3D" id="3.40.50.150">
    <property type="entry name" value="Vaccinia Virus protein VP39"/>
    <property type="match status" value="1"/>
</dbReference>
<dbReference type="InterPro" id="IPR013217">
    <property type="entry name" value="Methyltransf_12"/>
</dbReference>
<dbReference type="GO" id="GO:0032259">
    <property type="term" value="P:methylation"/>
    <property type="evidence" value="ECO:0007669"/>
    <property type="project" value="UniProtKB-KW"/>
</dbReference>
<dbReference type="Pfam" id="PF08242">
    <property type="entry name" value="Methyltransf_12"/>
    <property type="match status" value="1"/>
</dbReference>
<dbReference type="Proteomes" id="UP000444980">
    <property type="component" value="Unassembled WGS sequence"/>
</dbReference>
<protein>
    <submittedName>
        <fullName evidence="2">Methyltransferase</fullName>
    </submittedName>
</protein>
<organism evidence="2 3">
    <name type="scientific">Gordonia crocea</name>
    <dbReference type="NCBI Taxonomy" id="589162"/>
    <lineage>
        <taxon>Bacteria</taxon>
        <taxon>Bacillati</taxon>
        <taxon>Actinomycetota</taxon>
        <taxon>Actinomycetes</taxon>
        <taxon>Mycobacteriales</taxon>
        <taxon>Gordoniaceae</taxon>
        <taxon>Gordonia</taxon>
    </lineage>
</organism>
<evidence type="ECO:0000259" key="1">
    <source>
        <dbReference type="Pfam" id="PF08242"/>
    </source>
</evidence>
<sequence length="212" mass="23202">MAGVGDYWNHNTAYHRWIVSVANRTNATAVLDVGCGDGLLMQRLARAGTSVWGIEPDARTAQRARARLQDVPHTHVAESDFASYDPGDQLFDLITVVATLHHMDLQSSLAKAKSLLRPGGTLMIVGLARNGSAVDWLLAGLSLPLVCLGSSLHGEIRDIGVPVAEPVETMDEIRALAGKLLPGVRIRRGLYYRYLLSWTRPAPRAERSWSIR</sequence>
<dbReference type="AlphaFoldDB" id="A0A7M3SUW1"/>
<dbReference type="GO" id="GO:0008168">
    <property type="term" value="F:methyltransferase activity"/>
    <property type="evidence" value="ECO:0007669"/>
    <property type="project" value="UniProtKB-KW"/>
</dbReference>
<feature type="domain" description="Methyltransferase type 12" evidence="1">
    <location>
        <begin position="31"/>
        <end position="122"/>
    </location>
</feature>
<accession>A0A7M3SUW1</accession>
<dbReference type="EMBL" id="BJOU01000001">
    <property type="protein sequence ID" value="GED96435.1"/>
    <property type="molecule type" value="Genomic_DNA"/>
</dbReference>
<dbReference type="OrthoDB" id="6064711at2"/>
<dbReference type="InterPro" id="IPR029063">
    <property type="entry name" value="SAM-dependent_MTases_sf"/>
</dbReference>
<evidence type="ECO:0000313" key="2">
    <source>
        <dbReference type="EMBL" id="GED96435.1"/>
    </source>
</evidence>
<dbReference type="PANTHER" id="PTHR43861">
    <property type="entry name" value="TRANS-ACONITATE 2-METHYLTRANSFERASE-RELATED"/>
    <property type="match status" value="1"/>
</dbReference>
<name>A0A7M3SUW1_9ACTN</name>
<evidence type="ECO:0000313" key="3">
    <source>
        <dbReference type="Proteomes" id="UP000444980"/>
    </source>
</evidence>
<reference evidence="3" key="1">
    <citation type="submission" date="2019-06" db="EMBL/GenBank/DDBJ databases">
        <title>Gordonia isolated from sludge of a wastewater treatment plant.</title>
        <authorList>
            <person name="Tamura T."/>
            <person name="Aoyama K."/>
            <person name="Kang Y."/>
            <person name="Saito S."/>
            <person name="Akiyama N."/>
            <person name="Yazawa K."/>
            <person name="Gonoi T."/>
            <person name="Mikami Y."/>
        </authorList>
    </citation>
    <scope>NUCLEOTIDE SEQUENCE [LARGE SCALE GENOMIC DNA]</scope>
    <source>
        <strain evidence="3">NBRC 107697</strain>
    </source>
</reference>
<comment type="caution">
    <text evidence="2">The sequence shown here is derived from an EMBL/GenBank/DDBJ whole genome shotgun (WGS) entry which is preliminary data.</text>
</comment>
<gene>
    <name evidence="2" type="ORF">nbrc107697_04740</name>
</gene>
<keyword evidence="3" id="KW-1185">Reference proteome</keyword>